<organism evidence="2 3">
    <name type="scientific">Asanoa hainanensis</name>
    <dbReference type="NCBI Taxonomy" id="560556"/>
    <lineage>
        <taxon>Bacteria</taxon>
        <taxon>Bacillati</taxon>
        <taxon>Actinomycetota</taxon>
        <taxon>Actinomycetes</taxon>
        <taxon>Micromonosporales</taxon>
        <taxon>Micromonosporaceae</taxon>
        <taxon>Asanoa</taxon>
    </lineage>
</organism>
<reference evidence="2 3" key="1">
    <citation type="submission" date="2017-06" db="EMBL/GenBank/DDBJ databases">
        <authorList>
            <person name="Kim H.J."/>
            <person name="Triplett B.A."/>
        </authorList>
    </citation>
    <scope>NUCLEOTIDE SEQUENCE [LARGE SCALE GENOMIC DNA]</scope>
    <source>
        <strain evidence="2 3">CGMCC 4.5593</strain>
    </source>
</reference>
<gene>
    <name evidence="2" type="ORF">SAMN05421812_1152</name>
</gene>
<feature type="region of interest" description="Disordered" evidence="1">
    <location>
        <begin position="195"/>
        <end position="263"/>
    </location>
</feature>
<dbReference type="Proteomes" id="UP000198362">
    <property type="component" value="Unassembled WGS sequence"/>
</dbReference>
<evidence type="ECO:0000313" key="2">
    <source>
        <dbReference type="EMBL" id="SNT63126.1"/>
    </source>
</evidence>
<name>A0A239P7W8_9ACTN</name>
<dbReference type="Pfam" id="PF13424">
    <property type="entry name" value="TPR_12"/>
    <property type="match status" value="1"/>
</dbReference>
<evidence type="ECO:0000256" key="1">
    <source>
        <dbReference type="SAM" id="MobiDB-lite"/>
    </source>
</evidence>
<accession>A0A239P7W8</accession>
<dbReference type="RefSeq" id="WP_245871291.1">
    <property type="nucleotide sequence ID" value="NZ_FZPH01000015.1"/>
</dbReference>
<sequence>MEDRIEQTRNLYDSFVFGGDAGALGVAEQQLDAVRADLALARGRIVHGRFLENGEVDLRELALFEQALVLFQAIGDVRGEAESHFWIGIYHQVVEGNDVAAVPAFERAHALAKQIEDRRTMSYALRHLGVAEHAAGRLDTAREHLEASVELRKELGHLPGVAANLVGLAYIAAGQGRHDDARAIIDEARAIAEASEAHGTCGPSRKPTRPSGSKHAIRENGHRPYRRIRDGLVPRGRRCGDGPTDPDQLRAAGAQPGRRGRCQ</sequence>
<dbReference type="Gene3D" id="1.25.40.10">
    <property type="entry name" value="Tetratricopeptide repeat domain"/>
    <property type="match status" value="1"/>
</dbReference>
<feature type="compositionally biased region" description="Basic and acidic residues" evidence="1">
    <location>
        <begin position="216"/>
        <end position="232"/>
    </location>
</feature>
<dbReference type="AlphaFoldDB" id="A0A239P7W8"/>
<evidence type="ECO:0000313" key="3">
    <source>
        <dbReference type="Proteomes" id="UP000198362"/>
    </source>
</evidence>
<keyword evidence="3" id="KW-1185">Reference proteome</keyword>
<dbReference type="SUPFAM" id="SSF48452">
    <property type="entry name" value="TPR-like"/>
    <property type="match status" value="1"/>
</dbReference>
<protein>
    <submittedName>
        <fullName evidence="2">Tetratricopeptide repeat-containing protein</fullName>
    </submittedName>
</protein>
<proteinExistence type="predicted"/>
<dbReference type="InterPro" id="IPR011990">
    <property type="entry name" value="TPR-like_helical_dom_sf"/>
</dbReference>
<dbReference type="EMBL" id="FZPH01000015">
    <property type="protein sequence ID" value="SNT63126.1"/>
    <property type="molecule type" value="Genomic_DNA"/>
</dbReference>